<dbReference type="EMBL" id="UFXQ01000001">
    <property type="protein sequence ID" value="STC68870.1"/>
    <property type="molecule type" value="Genomic_DNA"/>
</dbReference>
<dbReference type="Pfam" id="PF00756">
    <property type="entry name" value="Esterase"/>
    <property type="match status" value="1"/>
</dbReference>
<feature type="compositionally biased region" description="Polar residues" evidence="1">
    <location>
        <begin position="29"/>
        <end position="44"/>
    </location>
</feature>
<dbReference type="SUPFAM" id="SSF53474">
    <property type="entry name" value="alpha/beta-Hydrolases"/>
    <property type="match status" value="1"/>
</dbReference>
<dbReference type="InterPro" id="IPR050583">
    <property type="entry name" value="Mycobacterial_A85_antigen"/>
</dbReference>
<evidence type="ECO:0000256" key="1">
    <source>
        <dbReference type="SAM" id="MobiDB-lite"/>
    </source>
</evidence>
<keyword evidence="3" id="KW-0012">Acyltransferase</keyword>
<evidence type="ECO:0000313" key="3">
    <source>
        <dbReference type="EMBL" id="STC68870.1"/>
    </source>
</evidence>
<keyword evidence="4" id="KW-1185">Reference proteome</keyword>
<feature type="chain" id="PRO_5039466108" evidence="2">
    <location>
        <begin position="25"/>
        <end position="419"/>
    </location>
</feature>
<dbReference type="GO" id="GO:0050348">
    <property type="term" value="F:trehalose O-mycolyltransferase activity"/>
    <property type="evidence" value="ECO:0007669"/>
    <property type="project" value="UniProtKB-EC"/>
</dbReference>
<evidence type="ECO:0000256" key="2">
    <source>
        <dbReference type="SAM" id="SignalP"/>
    </source>
</evidence>
<dbReference type="STRING" id="35756.GCA_001044155_00984"/>
<dbReference type="InterPro" id="IPR000801">
    <property type="entry name" value="Esterase-like"/>
</dbReference>
<dbReference type="EC" id="2.3.1.122" evidence="3"/>
<protein>
    <submittedName>
        <fullName evidence="3">Corynomycolyl transferase</fullName>
        <ecNumber evidence="3">2.3.1.-</ecNumber>
        <ecNumber evidence="3">2.3.1.122</ecNumber>
    </submittedName>
</protein>
<organism evidence="3 4">
    <name type="scientific">Corynebacterium pilosum</name>
    <dbReference type="NCBI Taxonomy" id="35756"/>
    <lineage>
        <taxon>Bacteria</taxon>
        <taxon>Bacillati</taxon>
        <taxon>Actinomycetota</taxon>
        <taxon>Actinomycetes</taxon>
        <taxon>Mycobacteriales</taxon>
        <taxon>Corynebacteriaceae</taxon>
        <taxon>Corynebacterium</taxon>
    </lineage>
</organism>
<keyword evidence="3" id="KW-0808">Transferase</keyword>
<reference evidence="3 4" key="1">
    <citation type="submission" date="2018-06" db="EMBL/GenBank/DDBJ databases">
        <authorList>
            <consortium name="Pathogen Informatics"/>
            <person name="Doyle S."/>
        </authorList>
    </citation>
    <scope>NUCLEOTIDE SEQUENCE [LARGE SCALE GENOMIC DNA]</scope>
    <source>
        <strain evidence="3 4">NCTC11862</strain>
    </source>
</reference>
<feature type="signal peptide" evidence="2">
    <location>
        <begin position="1"/>
        <end position="24"/>
    </location>
</feature>
<feature type="compositionally biased region" description="Low complexity" evidence="1">
    <location>
        <begin position="45"/>
        <end position="58"/>
    </location>
</feature>
<dbReference type="PANTHER" id="PTHR48098:SF1">
    <property type="entry name" value="DIACYLGLYCEROL ACYLTRANSFERASE_MYCOLYLTRANSFERASE AG85A"/>
    <property type="match status" value="1"/>
</dbReference>
<name>A0A376CK75_9CORY</name>
<dbReference type="PANTHER" id="PTHR48098">
    <property type="entry name" value="ENTEROCHELIN ESTERASE-RELATED"/>
    <property type="match status" value="1"/>
</dbReference>
<dbReference type="EC" id="2.3.1.-" evidence="3"/>
<proteinExistence type="predicted"/>
<dbReference type="AlphaFoldDB" id="A0A376CK75"/>
<evidence type="ECO:0000313" key="4">
    <source>
        <dbReference type="Proteomes" id="UP000254467"/>
    </source>
</evidence>
<sequence length="419" mass="45162">MIKVSTSSKPVVLATSILTSIAVAAGSTSVAHAQSSQADPSATGSSLSSSSSPESSENSDQRFRELIANSSQRPLSSIAAIEAVLSSVTLPGSSAFSVPDDFVELPEGYPYPVDPTITEVRLVNRETSPQSPSAAERRIERWTVASPSMGRNILVDVRPTAESEGPIVVMLDGVEAPIRSGWLYGPGEEEIDETFGDEPATLVFPLDANGTWYADWAEDDPKLGRQKWETFIMEELLPLIEEQPDIQFNGKRAIGGLSMGATGAVHLAATHPDKFDGVFGLSGCYSTMDSIGYQITSAVVESRGGDVTNMFGPYGSEQWRRHNTVAHPEGLANMPVYLSAADGGISPVPTEDESSTEGMVVGYVLENGVLQCTRNLDNAMRAAGMTHQKVHYKGDGRHNWENFEEELEPAWQHIRPALY</sequence>
<feature type="region of interest" description="Disordered" evidence="1">
    <location>
        <begin position="29"/>
        <end position="61"/>
    </location>
</feature>
<dbReference type="Proteomes" id="UP000254467">
    <property type="component" value="Unassembled WGS sequence"/>
</dbReference>
<dbReference type="InterPro" id="IPR029058">
    <property type="entry name" value="AB_hydrolase_fold"/>
</dbReference>
<accession>A0A376CK75</accession>
<gene>
    <name evidence="3" type="primary">cmt5</name>
    <name evidence="3" type="ORF">NCTC11862_00646</name>
</gene>
<keyword evidence="2" id="KW-0732">Signal</keyword>
<dbReference type="Gene3D" id="3.40.50.1820">
    <property type="entry name" value="alpha/beta hydrolase"/>
    <property type="match status" value="1"/>
</dbReference>